<gene>
    <name evidence="2" type="ORF">C823_00220</name>
</gene>
<evidence type="ECO:0000313" key="3">
    <source>
        <dbReference type="Proteomes" id="UP000012589"/>
    </source>
</evidence>
<dbReference type="HOGENOM" id="CLU_212648_1_0_9"/>
<feature type="chain" id="PRO_5004114513" evidence="1">
    <location>
        <begin position="34"/>
        <end position="51"/>
    </location>
</feature>
<sequence length="51" mass="5768">MKRIISKNFMKIMGIVNCLAMVLVVQTANSACAWILGQPVEPEEAKKMRKF</sequence>
<evidence type="ECO:0000313" key="2">
    <source>
        <dbReference type="EMBL" id="EMZ38303.1"/>
    </source>
</evidence>
<dbReference type="InterPro" id="IPR009229">
    <property type="entry name" value="AgrD"/>
</dbReference>
<evidence type="ECO:0000256" key="1">
    <source>
        <dbReference type="SAM" id="SignalP"/>
    </source>
</evidence>
<dbReference type="eggNOG" id="ENOG5033MJV">
    <property type="taxonomic scope" value="Bacteria"/>
</dbReference>
<protein>
    <submittedName>
        <fullName evidence="2">Cyclic lactone autoinducer peptide</fullName>
    </submittedName>
</protein>
<dbReference type="Proteomes" id="UP000012589">
    <property type="component" value="Unassembled WGS sequence"/>
</dbReference>
<keyword evidence="1" id="KW-0732">Signal</keyword>
<dbReference type="EMBL" id="AQFT01000008">
    <property type="protein sequence ID" value="EMZ38303.1"/>
    <property type="molecule type" value="Genomic_DNA"/>
</dbReference>
<dbReference type="AlphaFoldDB" id="N2BIH5"/>
<comment type="caution">
    <text evidence="2">The sequence shown here is derived from an EMBL/GenBank/DDBJ whole genome shotgun (WGS) entry which is preliminary data.</text>
</comment>
<proteinExistence type="predicted"/>
<feature type="signal peptide" evidence="1">
    <location>
        <begin position="1"/>
        <end position="33"/>
    </location>
</feature>
<dbReference type="STRING" id="1235802.C823_00220"/>
<organism evidence="2 3">
    <name type="scientific">Eubacterium plexicaudatum ASF492</name>
    <dbReference type="NCBI Taxonomy" id="1235802"/>
    <lineage>
        <taxon>Bacteria</taxon>
        <taxon>Bacillati</taxon>
        <taxon>Bacillota</taxon>
        <taxon>Clostridia</taxon>
        <taxon>Eubacteriales</taxon>
        <taxon>Eubacteriaceae</taxon>
        <taxon>Eubacterium</taxon>
    </lineage>
</organism>
<dbReference type="NCBIfam" id="TIGR04223">
    <property type="entry name" value="quorum_AgrD"/>
    <property type="match status" value="1"/>
</dbReference>
<name>N2BIH5_9FIRM</name>
<accession>N2BIH5</accession>
<keyword evidence="3" id="KW-1185">Reference proteome</keyword>
<reference evidence="2 3" key="1">
    <citation type="journal article" date="2014" name="Genome Announc.">
        <title>Draft genome sequences of the altered schaedler flora, a defined bacterial community from gnotobiotic mice.</title>
        <authorList>
            <person name="Wannemuehler M.J."/>
            <person name="Overstreet A.M."/>
            <person name="Ward D.V."/>
            <person name="Phillips G.J."/>
        </authorList>
    </citation>
    <scope>NUCLEOTIDE SEQUENCE [LARGE SCALE GENOMIC DNA]</scope>
    <source>
        <strain evidence="2 3">ASF492</strain>
    </source>
</reference>
<dbReference type="PATRIC" id="fig|1235802.3.peg.233"/>
<dbReference type="OrthoDB" id="1922077at2"/>